<dbReference type="EMBL" id="GHJT01009278">
    <property type="protein sequence ID" value="MOY43249.1"/>
    <property type="molecule type" value="Transcribed_RNA"/>
</dbReference>
<dbReference type="AlphaFoldDB" id="A0A4D5S1L7"/>
<sequence length="80" mass="9224">MHTAEVRRSKGPPFFFSFSLFFFLSLRCSRLCQGTLPAPALFLPRPDQTASLPHIGRVCSLPNFTFRFFFFSSLLHCMFV</sequence>
<evidence type="ECO:0000256" key="1">
    <source>
        <dbReference type="SAM" id="SignalP"/>
    </source>
</evidence>
<protein>
    <submittedName>
        <fullName evidence="2">Putative secreted protein</fullName>
    </submittedName>
</protein>
<keyword evidence="1" id="KW-0732">Signal</keyword>
<name>A0A4D5S1L7_IXOSC</name>
<evidence type="ECO:0000313" key="2">
    <source>
        <dbReference type="EMBL" id="MOY43249.1"/>
    </source>
</evidence>
<feature type="chain" id="PRO_5020024202" evidence="1">
    <location>
        <begin position="35"/>
        <end position="80"/>
    </location>
</feature>
<proteinExistence type="predicted"/>
<organism evidence="2">
    <name type="scientific">Ixodes scapularis</name>
    <name type="common">Black-legged tick</name>
    <name type="synonym">Deer tick</name>
    <dbReference type="NCBI Taxonomy" id="6945"/>
    <lineage>
        <taxon>Eukaryota</taxon>
        <taxon>Metazoa</taxon>
        <taxon>Ecdysozoa</taxon>
        <taxon>Arthropoda</taxon>
        <taxon>Chelicerata</taxon>
        <taxon>Arachnida</taxon>
        <taxon>Acari</taxon>
        <taxon>Parasitiformes</taxon>
        <taxon>Ixodida</taxon>
        <taxon>Ixodoidea</taxon>
        <taxon>Ixodidae</taxon>
        <taxon>Ixodinae</taxon>
        <taxon>Ixodes</taxon>
    </lineage>
</organism>
<feature type="signal peptide" evidence="1">
    <location>
        <begin position="1"/>
        <end position="34"/>
    </location>
</feature>
<accession>A0A4D5S1L7</accession>
<reference evidence="2" key="1">
    <citation type="submission" date="2019-04" db="EMBL/GenBank/DDBJ databases">
        <title>An insight into the mialome of Ixodes scapularis.</title>
        <authorList>
            <person name="Ribeiro J.M."/>
            <person name="Mather T.N."/>
            <person name="Karim S."/>
        </authorList>
    </citation>
    <scope>NUCLEOTIDE SEQUENCE</scope>
</reference>